<evidence type="ECO:0000259" key="1">
    <source>
        <dbReference type="Pfam" id="PF25137"/>
    </source>
</evidence>
<name>A0ABP6NSC6_9ACTN</name>
<feature type="domain" description="Fe-containing alcohol dehydrogenase-like C-terminal" evidence="1">
    <location>
        <begin position="2"/>
        <end position="47"/>
    </location>
</feature>
<dbReference type="EMBL" id="BAAAUT010000053">
    <property type="protein sequence ID" value="GAA3156249.1"/>
    <property type="molecule type" value="Genomic_DNA"/>
</dbReference>
<evidence type="ECO:0000313" key="3">
    <source>
        <dbReference type="Proteomes" id="UP001500320"/>
    </source>
</evidence>
<proteinExistence type="predicted"/>
<dbReference type="Pfam" id="PF25137">
    <property type="entry name" value="ADH_Fe_C"/>
    <property type="match status" value="1"/>
</dbReference>
<accession>A0ABP6NSC6</accession>
<comment type="caution">
    <text evidence="2">The sequence shown here is derived from an EMBL/GenBank/DDBJ whole genome shotgun (WGS) entry which is preliminary data.</text>
</comment>
<protein>
    <recommendedName>
        <fullName evidence="1">Fe-containing alcohol dehydrogenase-like C-terminal domain-containing protein</fullName>
    </recommendedName>
</protein>
<gene>
    <name evidence="2" type="ORF">GCM10010466_53940</name>
</gene>
<keyword evidence="3" id="KW-1185">Reference proteome</keyword>
<dbReference type="InterPro" id="IPR056798">
    <property type="entry name" value="ADH_Fe_C"/>
</dbReference>
<dbReference type="SUPFAM" id="SSF56796">
    <property type="entry name" value="Dehydroquinate synthase-like"/>
    <property type="match status" value="1"/>
</dbReference>
<evidence type="ECO:0000313" key="2">
    <source>
        <dbReference type="EMBL" id="GAA3156249.1"/>
    </source>
</evidence>
<dbReference type="RefSeq" id="WP_344864252.1">
    <property type="nucleotide sequence ID" value="NZ_BAAAUT010000053.1"/>
</dbReference>
<sequence>MEKTHDAGTIAGMAFGDAFLCIVHATSHTLGAAFHVARGRTNALCCPA</sequence>
<reference evidence="3" key="1">
    <citation type="journal article" date="2019" name="Int. J. Syst. Evol. Microbiol.">
        <title>The Global Catalogue of Microorganisms (GCM) 10K type strain sequencing project: providing services to taxonomists for standard genome sequencing and annotation.</title>
        <authorList>
            <consortium name="The Broad Institute Genomics Platform"/>
            <consortium name="The Broad Institute Genome Sequencing Center for Infectious Disease"/>
            <person name="Wu L."/>
            <person name="Ma J."/>
        </authorList>
    </citation>
    <scope>NUCLEOTIDE SEQUENCE [LARGE SCALE GENOMIC DNA]</scope>
    <source>
        <strain evidence="3">JCM 9373</strain>
    </source>
</reference>
<dbReference type="Gene3D" id="1.20.1090.10">
    <property type="entry name" value="Dehydroquinate synthase-like - alpha domain"/>
    <property type="match status" value="1"/>
</dbReference>
<dbReference type="Proteomes" id="UP001500320">
    <property type="component" value="Unassembled WGS sequence"/>
</dbReference>
<organism evidence="2 3">
    <name type="scientific">Planomonospora alba</name>
    <dbReference type="NCBI Taxonomy" id="161354"/>
    <lineage>
        <taxon>Bacteria</taxon>
        <taxon>Bacillati</taxon>
        <taxon>Actinomycetota</taxon>
        <taxon>Actinomycetes</taxon>
        <taxon>Streptosporangiales</taxon>
        <taxon>Streptosporangiaceae</taxon>
        <taxon>Planomonospora</taxon>
    </lineage>
</organism>